<feature type="transmembrane region" description="Helical" evidence="6">
    <location>
        <begin position="270"/>
        <end position="293"/>
    </location>
</feature>
<keyword evidence="4 6" id="KW-1133">Transmembrane helix</keyword>
<keyword evidence="2" id="KW-0813">Transport</keyword>
<evidence type="ECO:0000256" key="2">
    <source>
        <dbReference type="ARBA" id="ARBA00022448"/>
    </source>
</evidence>
<dbReference type="Proteomes" id="UP000799776">
    <property type="component" value="Unassembled WGS sequence"/>
</dbReference>
<keyword evidence="5 6" id="KW-0472">Membrane</keyword>
<dbReference type="OrthoDB" id="2417308at2759"/>
<organism evidence="7 8">
    <name type="scientific">Saccharata proteae CBS 121410</name>
    <dbReference type="NCBI Taxonomy" id="1314787"/>
    <lineage>
        <taxon>Eukaryota</taxon>
        <taxon>Fungi</taxon>
        <taxon>Dikarya</taxon>
        <taxon>Ascomycota</taxon>
        <taxon>Pezizomycotina</taxon>
        <taxon>Dothideomycetes</taxon>
        <taxon>Dothideomycetes incertae sedis</taxon>
        <taxon>Botryosphaeriales</taxon>
        <taxon>Saccharataceae</taxon>
        <taxon>Saccharata</taxon>
    </lineage>
</organism>
<evidence type="ECO:0000256" key="3">
    <source>
        <dbReference type="ARBA" id="ARBA00022692"/>
    </source>
</evidence>
<feature type="transmembrane region" description="Helical" evidence="6">
    <location>
        <begin position="65"/>
        <end position="85"/>
    </location>
</feature>
<sequence>MGFGASGVVCLGFVVLRQLDWGLKQELKRHFAVFSLIGLASITTIFWTGLGPGLVTEVDAGGPGAAIYGFVLAAILQSFLAASLAEFVSAYPTEGGICHWVAAIAPRRYSGLLSFTTGWWSVSSRIFTPASTNLLYAQNSMALIALYHDTLVIKTSMTFVVYQITNIATAGVVLLGNRIIPAMNRLSSTLTVSPNQLAWFILLVTVAATALSHNDAKLVFRTWINETGWQNKVICFITGLVNPLSALSGLDGITHISEETPNPFRKAPLALLRTLSIAFVTGLSYLLALMFSVQDYAALSNSSTGLLLAELFRQVTQSRGGAFALVFLLWIAWALRSSAAFNAMLGSAVTINSVAYLIPVLTNVLQRRKVLVKGKFHVGAVPGRCVALGPLAWLTLAIIFFSFPYEQPVSAANMNYTCVCVGGIGAVALG</sequence>
<evidence type="ECO:0000313" key="8">
    <source>
        <dbReference type="Proteomes" id="UP000799776"/>
    </source>
</evidence>
<accession>A0A9P4LXX5</accession>
<dbReference type="AlphaFoldDB" id="A0A9P4LXX5"/>
<dbReference type="InterPro" id="IPR002293">
    <property type="entry name" value="AA/rel_permease1"/>
</dbReference>
<evidence type="ECO:0000256" key="6">
    <source>
        <dbReference type="SAM" id="Phobius"/>
    </source>
</evidence>
<keyword evidence="8" id="KW-1185">Reference proteome</keyword>
<dbReference type="EMBL" id="ML978724">
    <property type="protein sequence ID" value="KAF2086536.1"/>
    <property type="molecule type" value="Genomic_DNA"/>
</dbReference>
<feature type="transmembrane region" description="Helical" evidence="6">
    <location>
        <begin position="233"/>
        <end position="250"/>
    </location>
</feature>
<protein>
    <recommendedName>
        <fullName evidence="9">Amino acid transporter</fullName>
    </recommendedName>
</protein>
<evidence type="ECO:0000256" key="4">
    <source>
        <dbReference type="ARBA" id="ARBA00022989"/>
    </source>
</evidence>
<feature type="transmembrane region" description="Helical" evidence="6">
    <location>
        <begin position="159"/>
        <end position="176"/>
    </location>
</feature>
<feature type="transmembrane region" description="Helical" evidence="6">
    <location>
        <begin position="31"/>
        <end position="50"/>
    </location>
</feature>
<comment type="subcellular location">
    <subcellularLocation>
        <location evidence="1">Membrane</location>
        <topology evidence="1">Multi-pass membrane protein</topology>
    </subcellularLocation>
</comment>
<comment type="caution">
    <text evidence="7">The sequence shown here is derived from an EMBL/GenBank/DDBJ whole genome shotgun (WGS) entry which is preliminary data.</text>
</comment>
<evidence type="ECO:0008006" key="9">
    <source>
        <dbReference type="Google" id="ProtNLM"/>
    </source>
</evidence>
<evidence type="ECO:0000256" key="1">
    <source>
        <dbReference type="ARBA" id="ARBA00004141"/>
    </source>
</evidence>
<gene>
    <name evidence="7" type="ORF">K490DRAFT_74457</name>
</gene>
<evidence type="ECO:0000313" key="7">
    <source>
        <dbReference type="EMBL" id="KAF2086536.1"/>
    </source>
</evidence>
<keyword evidence="3 6" id="KW-0812">Transmembrane</keyword>
<dbReference type="Gene3D" id="1.20.1740.10">
    <property type="entry name" value="Amino acid/polyamine transporter I"/>
    <property type="match status" value="1"/>
</dbReference>
<feature type="transmembrane region" description="Helical" evidence="6">
    <location>
        <begin position="196"/>
        <end position="212"/>
    </location>
</feature>
<dbReference type="GO" id="GO:0022857">
    <property type="term" value="F:transmembrane transporter activity"/>
    <property type="evidence" value="ECO:0007669"/>
    <property type="project" value="InterPro"/>
</dbReference>
<name>A0A9P4LXX5_9PEZI</name>
<feature type="transmembrane region" description="Helical" evidence="6">
    <location>
        <begin position="321"/>
        <end position="339"/>
    </location>
</feature>
<reference evidence="7" key="1">
    <citation type="journal article" date="2020" name="Stud. Mycol.">
        <title>101 Dothideomycetes genomes: a test case for predicting lifestyles and emergence of pathogens.</title>
        <authorList>
            <person name="Haridas S."/>
            <person name="Albert R."/>
            <person name="Binder M."/>
            <person name="Bloem J."/>
            <person name="Labutti K."/>
            <person name="Salamov A."/>
            <person name="Andreopoulos B."/>
            <person name="Baker S."/>
            <person name="Barry K."/>
            <person name="Bills G."/>
            <person name="Bluhm B."/>
            <person name="Cannon C."/>
            <person name="Castanera R."/>
            <person name="Culley D."/>
            <person name="Daum C."/>
            <person name="Ezra D."/>
            <person name="Gonzalez J."/>
            <person name="Henrissat B."/>
            <person name="Kuo A."/>
            <person name="Liang C."/>
            <person name="Lipzen A."/>
            <person name="Lutzoni F."/>
            <person name="Magnuson J."/>
            <person name="Mondo S."/>
            <person name="Nolan M."/>
            <person name="Ohm R."/>
            <person name="Pangilinan J."/>
            <person name="Park H.-J."/>
            <person name="Ramirez L."/>
            <person name="Alfaro M."/>
            <person name="Sun H."/>
            <person name="Tritt A."/>
            <person name="Yoshinaga Y."/>
            <person name="Zwiers L.-H."/>
            <person name="Turgeon B."/>
            <person name="Goodwin S."/>
            <person name="Spatafora J."/>
            <person name="Crous P."/>
            <person name="Grigoriev I."/>
        </authorList>
    </citation>
    <scope>NUCLEOTIDE SEQUENCE</scope>
    <source>
        <strain evidence="7">CBS 121410</strain>
    </source>
</reference>
<proteinExistence type="predicted"/>
<feature type="transmembrane region" description="Helical" evidence="6">
    <location>
        <begin position="345"/>
        <end position="365"/>
    </location>
</feature>
<evidence type="ECO:0000256" key="5">
    <source>
        <dbReference type="ARBA" id="ARBA00023136"/>
    </source>
</evidence>
<dbReference type="GO" id="GO:0016020">
    <property type="term" value="C:membrane"/>
    <property type="evidence" value="ECO:0007669"/>
    <property type="project" value="UniProtKB-SubCell"/>
</dbReference>
<dbReference type="PANTHER" id="PTHR45649">
    <property type="entry name" value="AMINO-ACID PERMEASE BAT1"/>
    <property type="match status" value="1"/>
</dbReference>
<dbReference type="PANTHER" id="PTHR45649:SF20">
    <property type="entry name" value="TRANSPORTER, PUTATIVE (EUROFUNG)-RELATED"/>
    <property type="match status" value="1"/>
</dbReference>
<dbReference type="Pfam" id="PF13520">
    <property type="entry name" value="AA_permease_2"/>
    <property type="match status" value="1"/>
</dbReference>
<feature type="transmembrane region" description="Helical" evidence="6">
    <location>
        <begin position="385"/>
        <end position="405"/>
    </location>
</feature>